<evidence type="ECO:0000256" key="4">
    <source>
        <dbReference type="ARBA" id="ARBA00023180"/>
    </source>
</evidence>
<evidence type="ECO:0000313" key="9">
    <source>
        <dbReference type="Proteomes" id="UP001186944"/>
    </source>
</evidence>
<dbReference type="PANTHER" id="PTHR24028:SF328">
    <property type="entry name" value="CADHERIN-3"/>
    <property type="match status" value="1"/>
</dbReference>
<organism evidence="8 9">
    <name type="scientific">Pinctada imbricata</name>
    <name type="common">Atlantic pearl-oyster</name>
    <name type="synonym">Pinctada martensii</name>
    <dbReference type="NCBI Taxonomy" id="66713"/>
    <lineage>
        <taxon>Eukaryota</taxon>
        <taxon>Metazoa</taxon>
        <taxon>Spiralia</taxon>
        <taxon>Lophotrochozoa</taxon>
        <taxon>Mollusca</taxon>
        <taxon>Bivalvia</taxon>
        <taxon>Autobranchia</taxon>
        <taxon>Pteriomorphia</taxon>
        <taxon>Pterioida</taxon>
        <taxon>Pterioidea</taxon>
        <taxon>Pteriidae</taxon>
        <taxon>Pinctada</taxon>
    </lineage>
</organism>
<dbReference type="SMART" id="SM00112">
    <property type="entry name" value="CA"/>
    <property type="match status" value="3"/>
</dbReference>
<sequence length="690" mass="76661">MSTEISTRRSSQRTLPASSYQEYEPLQQIIYRAVATDADPSSSSSGILRYQINSTNPSDASLYFTISSTTGDIYVAQTLAANNSLASNNAQDQALLSIVAKDISNSPKAALMTLNITIVRNQRAPVFTMSPYNGSATDTSPLGFIVANVSARDPDMDNIYNNGTPNAQVVYSIKPGVDARYFDVSQGGNVVVAQPLPTKNTTTELVFDVLACDNGWNKKCSEARVNMSLSHQVIQAGNLGFKQPIYYLDLRENQPIGDLMEMDVENQGESRIACEIISQKENPPLFSVEWDQFSKNCKLTLLKGLDYETQTSYNVTVQVSKSISQTRRKRQIYVYNTFNPAVVIVKVLDVNEHSPVFQYPLYPRQASDTKNYYFGAISSQARPDRSVLEIFATDLDASAEFGTVIYTVDPPNTNLPFNLDINEGLISTTQEFLGNDQVQRQFTFDVKAEDTARRLSERRAVTGTVHINLIYPHNRFVLVLDGTNTEEVACKTGSNKTVTIQTASGKVALIESIERRRNLQDSNSLVIDNTGLFPEARVTDLIGILRSNANLSAEVIRTPYEGASIVSLRLGKSYVWWLDDPWAALIAIAAISILLCLVGIIVLTFTHSRYIKYVEAYRVHVQNYDQPEFLEPPSFLREYETQSLQMYVPPDEAVQDLGEINMVFDEGNLTAQHTGAGEEVTSAVNPIYQE</sequence>
<feature type="domain" description="Cadherin" evidence="7">
    <location>
        <begin position="128"/>
        <end position="246"/>
    </location>
</feature>
<dbReference type="Proteomes" id="UP001186944">
    <property type="component" value="Unassembled WGS sequence"/>
</dbReference>
<evidence type="ECO:0000256" key="6">
    <source>
        <dbReference type="SAM" id="Phobius"/>
    </source>
</evidence>
<evidence type="ECO:0000313" key="8">
    <source>
        <dbReference type="EMBL" id="KAK3090621.1"/>
    </source>
</evidence>
<gene>
    <name evidence="8" type="ORF">FSP39_013220</name>
</gene>
<feature type="domain" description="Cadherin" evidence="7">
    <location>
        <begin position="242"/>
        <end position="357"/>
    </location>
</feature>
<dbReference type="InterPro" id="IPR015919">
    <property type="entry name" value="Cadherin-like_sf"/>
</dbReference>
<keyword evidence="2 6" id="KW-0812">Transmembrane</keyword>
<protein>
    <recommendedName>
        <fullName evidence="7">Cadherin domain-containing protein</fullName>
    </recommendedName>
</protein>
<accession>A0AA88XYT2</accession>
<feature type="domain" description="Cadherin" evidence="7">
    <location>
        <begin position="12"/>
        <end position="127"/>
    </location>
</feature>
<name>A0AA88XYT2_PINIB</name>
<evidence type="ECO:0000256" key="1">
    <source>
        <dbReference type="ARBA" id="ARBA00004167"/>
    </source>
</evidence>
<dbReference type="AlphaFoldDB" id="A0AA88XYT2"/>
<comment type="caution">
    <text evidence="8">The sequence shown here is derived from an EMBL/GenBank/DDBJ whole genome shotgun (WGS) entry which is preliminary data.</text>
</comment>
<feature type="domain" description="Cadherin" evidence="7">
    <location>
        <begin position="369"/>
        <end position="469"/>
    </location>
</feature>
<dbReference type="InterPro" id="IPR002126">
    <property type="entry name" value="Cadherin-like_dom"/>
</dbReference>
<reference evidence="8" key="1">
    <citation type="submission" date="2019-08" db="EMBL/GenBank/DDBJ databases">
        <title>The improved chromosome-level genome for the pearl oyster Pinctada fucata martensii using PacBio sequencing and Hi-C.</title>
        <authorList>
            <person name="Zheng Z."/>
        </authorList>
    </citation>
    <scope>NUCLEOTIDE SEQUENCE</scope>
    <source>
        <strain evidence="8">ZZ-2019</strain>
        <tissue evidence="8">Adductor muscle</tissue>
    </source>
</reference>
<keyword evidence="6" id="KW-0472">Membrane</keyword>
<keyword evidence="9" id="KW-1185">Reference proteome</keyword>
<dbReference type="InterPro" id="IPR050174">
    <property type="entry name" value="Protocadherin/Cadherin-CA"/>
</dbReference>
<dbReference type="PRINTS" id="PR00205">
    <property type="entry name" value="CADHERIN"/>
</dbReference>
<dbReference type="GO" id="GO:0005886">
    <property type="term" value="C:plasma membrane"/>
    <property type="evidence" value="ECO:0007669"/>
    <property type="project" value="TreeGrafter"/>
</dbReference>
<evidence type="ECO:0000256" key="5">
    <source>
        <dbReference type="PROSITE-ProRule" id="PRU00043"/>
    </source>
</evidence>
<feature type="transmembrane region" description="Helical" evidence="6">
    <location>
        <begin position="582"/>
        <end position="605"/>
    </location>
</feature>
<dbReference type="PANTHER" id="PTHR24028">
    <property type="entry name" value="CADHERIN-87A"/>
    <property type="match status" value="1"/>
</dbReference>
<dbReference type="PROSITE" id="PS50268">
    <property type="entry name" value="CADHERIN_2"/>
    <property type="match status" value="4"/>
</dbReference>
<dbReference type="EMBL" id="VSWD01000010">
    <property type="protein sequence ID" value="KAK3090621.1"/>
    <property type="molecule type" value="Genomic_DNA"/>
</dbReference>
<keyword evidence="4" id="KW-0325">Glycoprotein</keyword>
<evidence type="ECO:0000256" key="2">
    <source>
        <dbReference type="ARBA" id="ARBA00022692"/>
    </source>
</evidence>
<dbReference type="GO" id="GO:0007156">
    <property type="term" value="P:homophilic cell adhesion via plasma membrane adhesion molecules"/>
    <property type="evidence" value="ECO:0007669"/>
    <property type="project" value="InterPro"/>
</dbReference>
<comment type="subcellular location">
    <subcellularLocation>
        <location evidence="1">Membrane</location>
        <topology evidence="1">Single-pass membrane protein</topology>
    </subcellularLocation>
</comment>
<evidence type="ECO:0000259" key="7">
    <source>
        <dbReference type="PROSITE" id="PS50268"/>
    </source>
</evidence>
<dbReference type="GO" id="GO:0005509">
    <property type="term" value="F:calcium ion binding"/>
    <property type="evidence" value="ECO:0007669"/>
    <property type="project" value="UniProtKB-UniRule"/>
</dbReference>
<dbReference type="SUPFAM" id="SSF49313">
    <property type="entry name" value="Cadherin-like"/>
    <property type="match status" value="4"/>
</dbReference>
<dbReference type="CDD" id="cd11304">
    <property type="entry name" value="Cadherin_repeat"/>
    <property type="match status" value="4"/>
</dbReference>
<keyword evidence="5" id="KW-0106">Calcium</keyword>
<keyword evidence="3 6" id="KW-1133">Transmembrane helix</keyword>
<proteinExistence type="predicted"/>
<evidence type="ECO:0000256" key="3">
    <source>
        <dbReference type="ARBA" id="ARBA00022989"/>
    </source>
</evidence>
<dbReference type="Gene3D" id="2.60.40.60">
    <property type="entry name" value="Cadherins"/>
    <property type="match status" value="4"/>
</dbReference>